<name>A0ABP9NE71_9PSEU</name>
<dbReference type="EMBL" id="BAABJO010000004">
    <property type="protein sequence ID" value="GAA5115325.1"/>
    <property type="molecule type" value="Genomic_DNA"/>
</dbReference>
<feature type="domain" description="HTH cro/C1-type" evidence="1">
    <location>
        <begin position="17"/>
        <end position="72"/>
    </location>
</feature>
<evidence type="ECO:0000313" key="3">
    <source>
        <dbReference type="Proteomes" id="UP001500804"/>
    </source>
</evidence>
<comment type="caution">
    <text evidence="2">The sequence shown here is derived from an EMBL/GenBank/DDBJ whole genome shotgun (WGS) entry which is preliminary data.</text>
</comment>
<dbReference type="Gene3D" id="1.10.260.40">
    <property type="entry name" value="lambda repressor-like DNA-binding domains"/>
    <property type="match status" value="1"/>
</dbReference>
<evidence type="ECO:0000313" key="2">
    <source>
        <dbReference type="EMBL" id="GAA5115325.1"/>
    </source>
</evidence>
<sequence>MGATAVRTAKRLLLGKEIKHAIDRSGLTQSEAAGLIKFRPQKITDVVNGRAAISYGDLLTLARELKLEDGHVDTLVGLHQDSNKRGFWSTGYNRAYHDDFRLMVDLERSAELLRCLESEIAPDLLQSEAYIRALFAHGSEGDGEVSREDWVQARLQRQEVLVGDHPLQYHVVISESCLWREYGGPAVMREQLDHMIKLSKRANVLVQVLPFKERASGTQVATRPFILVRVPSPGVAGPLELAYIQGEQEIRYIDDKKALDAYESAWRILVSAALPAEDSRRFIRYIRDRNYKESV</sequence>
<gene>
    <name evidence="2" type="ORF">GCM10023320_14020</name>
</gene>
<dbReference type="Pfam" id="PF19054">
    <property type="entry name" value="DUF5753"/>
    <property type="match status" value="1"/>
</dbReference>
<dbReference type="InterPro" id="IPR043917">
    <property type="entry name" value="DUF5753"/>
</dbReference>
<dbReference type="SMART" id="SM00530">
    <property type="entry name" value="HTH_XRE"/>
    <property type="match status" value="1"/>
</dbReference>
<accession>A0ABP9NE71</accession>
<evidence type="ECO:0000259" key="1">
    <source>
        <dbReference type="SMART" id="SM00530"/>
    </source>
</evidence>
<dbReference type="InterPro" id="IPR001387">
    <property type="entry name" value="Cro/C1-type_HTH"/>
</dbReference>
<dbReference type="CDD" id="cd00093">
    <property type="entry name" value="HTH_XRE"/>
    <property type="match status" value="1"/>
</dbReference>
<reference evidence="3" key="1">
    <citation type="journal article" date="2019" name="Int. J. Syst. Evol. Microbiol.">
        <title>The Global Catalogue of Microorganisms (GCM) 10K type strain sequencing project: providing services to taxonomists for standard genome sequencing and annotation.</title>
        <authorList>
            <consortium name="The Broad Institute Genomics Platform"/>
            <consortium name="The Broad Institute Genome Sequencing Center for Infectious Disease"/>
            <person name="Wu L."/>
            <person name="Ma J."/>
        </authorList>
    </citation>
    <scope>NUCLEOTIDE SEQUENCE [LARGE SCALE GENOMIC DNA]</scope>
    <source>
        <strain evidence="3">JCM 18302</strain>
    </source>
</reference>
<dbReference type="RefSeq" id="WP_345603979.1">
    <property type="nucleotide sequence ID" value="NZ_BAABJO010000004.1"/>
</dbReference>
<proteinExistence type="predicted"/>
<dbReference type="SUPFAM" id="SSF47413">
    <property type="entry name" value="lambda repressor-like DNA-binding domains"/>
    <property type="match status" value="1"/>
</dbReference>
<organism evidence="2 3">
    <name type="scientific">Pseudonocardia adelaidensis</name>
    <dbReference type="NCBI Taxonomy" id="648754"/>
    <lineage>
        <taxon>Bacteria</taxon>
        <taxon>Bacillati</taxon>
        <taxon>Actinomycetota</taxon>
        <taxon>Actinomycetes</taxon>
        <taxon>Pseudonocardiales</taxon>
        <taxon>Pseudonocardiaceae</taxon>
        <taxon>Pseudonocardia</taxon>
    </lineage>
</organism>
<dbReference type="Proteomes" id="UP001500804">
    <property type="component" value="Unassembled WGS sequence"/>
</dbReference>
<protein>
    <submittedName>
        <fullName evidence="2">Helix-turn-helix transcriptional regulator</fullName>
    </submittedName>
</protein>
<keyword evidence="3" id="KW-1185">Reference proteome</keyword>
<dbReference type="InterPro" id="IPR010982">
    <property type="entry name" value="Lambda_DNA-bd_dom_sf"/>
</dbReference>